<dbReference type="HOGENOM" id="CLU_3069624_0_0_1"/>
<evidence type="ECO:0000313" key="2">
    <source>
        <dbReference type="Proteomes" id="UP000054018"/>
    </source>
</evidence>
<protein>
    <submittedName>
        <fullName evidence="1">Uncharacterized protein</fullName>
    </submittedName>
</protein>
<name>A0A0C9YA93_9AGAM</name>
<proteinExistence type="predicted"/>
<sequence length="53" mass="6062">MSRWPETQSLLFSSPLVLIRISLAAAVKYRGLLPRDESIKSRNSSWAIFRISI</sequence>
<evidence type="ECO:0000313" key="1">
    <source>
        <dbReference type="EMBL" id="KIK21635.1"/>
    </source>
</evidence>
<gene>
    <name evidence="1" type="ORF">PISMIDRAFT_681096</name>
</gene>
<accession>A0A0C9YA93</accession>
<dbReference type="EMBL" id="KN833749">
    <property type="protein sequence ID" value="KIK21635.1"/>
    <property type="molecule type" value="Genomic_DNA"/>
</dbReference>
<keyword evidence="2" id="KW-1185">Reference proteome</keyword>
<dbReference type="AlphaFoldDB" id="A0A0C9YA93"/>
<dbReference type="Proteomes" id="UP000054018">
    <property type="component" value="Unassembled WGS sequence"/>
</dbReference>
<organism evidence="1 2">
    <name type="scientific">Pisolithus microcarpus 441</name>
    <dbReference type="NCBI Taxonomy" id="765257"/>
    <lineage>
        <taxon>Eukaryota</taxon>
        <taxon>Fungi</taxon>
        <taxon>Dikarya</taxon>
        <taxon>Basidiomycota</taxon>
        <taxon>Agaricomycotina</taxon>
        <taxon>Agaricomycetes</taxon>
        <taxon>Agaricomycetidae</taxon>
        <taxon>Boletales</taxon>
        <taxon>Sclerodermatineae</taxon>
        <taxon>Pisolithaceae</taxon>
        <taxon>Pisolithus</taxon>
    </lineage>
</organism>
<reference evidence="1 2" key="1">
    <citation type="submission" date="2014-04" db="EMBL/GenBank/DDBJ databases">
        <authorList>
            <consortium name="DOE Joint Genome Institute"/>
            <person name="Kuo A."/>
            <person name="Kohler A."/>
            <person name="Costa M.D."/>
            <person name="Nagy L.G."/>
            <person name="Floudas D."/>
            <person name="Copeland A."/>
            <person name="Barry K.W."/>
            <person name="Cichocki N."/>
            <person name="Veneault-Fourrey C."/>
            <person name="LaButti K."/>
            <person name="Lindquist E.A."/>
            <person name="Lipzen A."/>
            <person name="Lundell T."/>
            <person name="Morin E."/>
            <person name="Murat C."/>
            <person name="Sun H."/>
            <person name="Tunlid A."/>
            <person name="Henrissat B."/>
            <person name="Grigoriev I.V."/>
            <person name="Hibbett D.S."/>
            <person name="Martin F."/>
            <person name="Nordberg H.P."/>
            <person name="Cantor M.N."/>
            <person name="Hua S.X."/>
        </authorList>
    </citation>
    <scope>NUCLEOTIDE SEQUENCE [LARGE SCALE GENOMIC DNA]</scope>
    <source>
        <strain evidence="1 2">441</strain>
    </source>
</reference>
<reference evidence="2" key="2">
    <citation type="submission" date="2015-01" db="EMBL/GenBank/DDBJ databases">
        <title>Evolutionary Origins and Diversification of the Mycorrhizal Mutualists.</title>
        <authorList>
            <consortium name="DOE Joint Genome Institute"/>
            <consortium name="Mycorrhizal Genomics Consortium"/>
            <person name="Kohler A."/>
            <person name="Kuo A."/>
            <person name="Nagy L.G."/>
            <person name="Floudas D."/>
            <person name="Copeland A."/>
            <person name="Barry K.W."/>
            <person name="Cichocki N."/>
            <person name="Veneault-Fourrey C."/>
            <person name="LaButti K."/>
            <person name="Lindquist E.A."/>
            <person name="Lipzen A."/>
            <person name="Lundell T."/>
            <person name="Morin E."/>
            <person name="Murat C."/>
            <person name="Riley R."/>
            <person name="Ohm R."/>
            <person name="Sun H."/>
            <person name="Tunlid A."/>
            <person name="Henrissat B."/>
            <person name="Grigoriev I.V."/>
            <person name="Hibbett D.S."/>
            <person name="Martin F."/>
        </authorList>
    </citation>
    <scope>NUCLEOTIDE SEQUENCE [LARGE SCALE GENOMIC DNA]</scope>
    <source>
        <strain evidence="2">441</strain>
    </source>
</reference>